<dbReference type="EMBL" id="SZPZ01000003">
    <property type="protein sequence ID" value="TKK77472.1"/>
    <property type="molecule type" value="Genomic_DNA"/>
</dbReference>
<accession>A0A4U3LP97</accession>
<evidence type="ECO:0000313" key="1">
    <source>
        <dbReference type="EMBL" id="TKK77472.1"/>
    </source>
</evidence>
<dbReference type="Proteomes" id="UP000305836">
    <property type="component" value="Unassembled WGS sequence"/>
</dbReference>
<gene>
    <name evidence="1" type="ORF">FDA38_20100</name>
</gene>
<proteinExistence type="predicted"/>
<dbReference type="InterPro" id="IPR027417">
    <property type="entry name" value="P-loop_NTPase"/>
</dbReference>
<dbReference type="OrthoDB" id="9781848at2"/>
<name>A0A4U3LP97_9ACTN</name>
<keyword evidence="1" id="KW-0808">Transferase</keyword>
<reference evidence="1 2" key="1">
    <citation type="submission" date="2019-04" db="EMBL/GenBank/DDBJ databases">
        <title>Kribbella sp. NEAU-THZ 27 nov., a novel actinomycete isolated from soil.</title>
        <authorList>
            <person name="Duan L."/>
        </authorList>
    </citation>
    <scope>NUCLEOTIDE SEQUENCE [LARGE SCALE GENOMIC DNA]</scope>
    <source>
        <strain evidence="2">NEAU-THZ27</strain>
    </source>
</reference>
<organism evidence="1 2">
    <name type="scientific">Kribbella jiaozuonensis</name>
    <dbReference type="NCBI Taxonomy" id="2575441"/>
    <lineage>
        <taxon>Bacteria</taxon>
        <taxon>Bacillati</taxon>
        <taxon>Actinomycetota</taxon>
        <taxon>Actinomycetes</taxon>
        <taxon>Propionibacteriales</taxon>
        <taxon>Kribbellaceae</taxon>
        <taxon>Kribbella</taxon>
    </lineage>
</organism>
<dbReference type="Gene3D" id="3.40.50.300">
    <property type="entry name" value="P-loop containing nucleotide triphosphate hydrolases"/>
    <property type="match status" value="1"/>
</dbReference>
<keyword evidence="1" id="KW-0418">Kinase</keyword>
<dbReference type="SUPFAM" id="SSF52540">
    <property type="entry name" value="P-loop containing nucleoside triphosphate hydrolases"/>
    <property type="match status" value="1"/>
</dbReference>
<protein>
    <submittedName>
        <fullName evidence="1">Kinase</fullName>
    </submittedName>
</protein>
<comment type="caution">
    <text evidence="1">The sequence shown here is derived from an EMBL/GenBank/DDBJ whole genome shotgun (WGS) entry which is preliminary data.</text>
</comment>
<evidence type="ECO:0000313" key="2">
    <source>
        <dbReference type="Proteomes" id="UP000305836"/>
    </source>
</evidence>
<keyword evidence="2" id="KW-1185">Reference proteome</keyword>
<dbReference type="GO" id="GO:0016301">
    <property type="term" value="F:kinase activity"/>
    <property type="evidence" value="ECO:0007669"/>
    <property type="project" value="UniProtKB-KW"/>
</dbReference>
<dbReference type="AlphaFoldDB" id="A0A4U3LP97"/>
<sequence>MGLDAVGSSSTRLITLRGNSGSGKSAVAAAIRAARPSGTVAVLGQDVIRRDILGTGDDAGGHPIGLIDLAGRYLLERGFDVIIEGILNAKWYSQILPSLVADHRGVSRSYIYDLSFEETVRRHSTKPVATAFGEAEMRQWYRGLQPIPDLDESVITPDDTLDATVSRILKDCWPSDS</sequence>